<protein>
    <recommendedName>
        <fullName evidence="4">MARVEL domain-containing protein</fullName>
    </recommendedName>
</protein>
<keyword evidence="1" id="KW-1133">Transmembrane helix</keyword>
<dbReference type="PANTHER" id="PTHR22776">
    <property type="entry name" value="MARVEL-CONTAINING POTENTIAL LIPID RAFT-ASSOCIATED PROTEIN"/>
    <property type="match status" value="1"/>
</dbReference>
<dbReference type="GO" id="GO:0016020">
    <property type="term" value="C:membrane"/>
    <property type="evidence" value="ECO:0007669"/>
    <property type="project" value="TreeGrafter"/>
</dbReference>
<feature type="transmembrane region" description="Helical" evidence="1">
    <location>
        <begin position="86"/>
        <end position="114"/>
    </location>
</feature>
<evidence type="ECO:0000313" key="3">
    <source>
        <dbReference type="Proteomes" id="UP000327044"/>
    </source>
</evidence>
<dbReference type="InterPro" id="IPR050578">
    <property type="entry name" value="MARVEL-CKLF_proteins"/>
</dbReference>
<evidence type="ECO:0000256" key="1">
    <source>
        <dbReference type="SAM" id="Phobius"/>
    </source>
</evidence>
<reference evidence="2 3" key="1">
    <citation type="journal article" date="2018" name="Elife">
        <title>Firefly genomes illuminate parallel origins of bioluminescence in beetles.</title>
        <authorList>
            <person name="Fallon T.R."/>
            <person name="Lower S.E."/>
            <person name="Chang C.H."/>
            <person name="Bessho-Uehara M."/>
            <person name="Martin G.J."/>
            <person name="Bewick A.J."/>
            <person name="Behringer M."/>
            <person name="Debat H.J."/>
            <person name="Wong I."/>
            <person name="Day J.C."/>
            <person name="Suvorov A."/>
            <person name="Silva C.J."/>
            <person name="Stanger-Hall K.F."/>
            <person name="Hall D.W."/>
            <person name="Schmitz R.J."/>
            <person name="Nelson D.R."/>
            <person name="Lewis S.M."/>
            <person name="Shigenobu S."/>
            <person name="Bybee S.M."/>
            <person name="Larracuente A.M."/>
            <person name="Oba Y."/>
            <person name="Weng J.K."/>
        </authorList>
    </citation>
    <scope>NUCLEOTIDE SEQUENCE [LARGE SCALE GENOMIC DNA]</scope>
    <source>
        <strain evidence="2">1611_PpyrPB1</strain>
        <tissue evidence="2">Whole body</tissue>
    </source>
</reference>
<evidence type="ECO:0000313" key="2">
    <source>
        <dbReference type="EMBL" id="KAB0805022.1"/>
    </source>
</evidence>
<keyword evidence="1" id="KW-0472">Membrane</keyword>
<accession>A0A5N4B5Z3</accession>
<dbReference type="InParanoid" id="A0A5N4B5Z3"/>
<organism evidence="2 3">
    <name type="scientific">Photinus pyralis</name>
    <name type="common">Common eastern firefly</name>
    <name type="synonym">Lampyris pyralis</name>
    <dbReference type="NCBI Taxonomy" id="7054"/>
    <lineage>
        <taxon>Eukaryota</taxon>
        <taxon>Metazoa</taxon>
        <taxon>Ecdysozoa</taxon>
        <taxon>Arthropoda</taxon>
        <taxon>Hexapoda</taxon>
        <taxon>Insecta</taxon>
        <taxon>Pterygota</taxon>
        <taxon>Neoptera</taxon>
        <taxon>Endopterygota</taxon>
        <taxon>Coleoptera</taxon>
        <taxon>Polyphaga</taxon>
        <taxon>Elateriformia</taxon>
        <taxon>Elateroidea</taxon>
        <taxon>Lampyridae</taxon>
        <taxon>Lampyrinae</taxon>
        <taxon>Photinus</taxon>
    </lineage>
</organism>
<keyword evidence="1" id="KW-0812">Transmembrane</keyword>
<gene>
    <name evidence="2" type="ORF">PPYR_01992</name>
</gene>
<dbReference type="EMBL" id="VVIM01000001">
    <property type="protein sequence ID" value="KAB0805022.1"/>
    <property type="molecule type" value="Genomic_DNA"/>
</dbReference>
<sequence length="280" mass="31086">MSMFQEPDGMSCVLQDFEIAGSRTGALSTDCAGGCECETPLGTINSWDSHSHYRHRAASPDLSLYSGVIIYFDHTHLKTATGLVRLLLVISTIACLTCLCTSGTVKVGLFMLPLVGRLRLMMFVTLVSMFVTCLLLFLDISHMVYLFPFNWGKLNAYFYLSLSVLFLVAASLIFHMVFISEAFTWVPKWTKHQLIITGSLGYACCVESAILTIIQKCTTSRYQPVAEDPSLNLQEKPASPNQSPEHKMNQSVHNYKPATNYVALASTSKQSPPNYLDDIQ</sequence>
<dbReference type="FunCoup" id="A0A5N4B5Z3">
    <property type="interactions" value="5"/>
</dbReference>
<comment type="caution">
    <text evidence="2">The sequence shown here is derived from an EMBL/GenBank/DDBJ whole genome shotgun (WGS) entry which is preliminary data.</text>
</comment>
<dbReference type="PANTHER" id="PTHR22776:SF102">
    <property type="entry name" value="RH30783P"/>
    <property type="match status" value="1"/>
</dbReference>
<dbReference type="Proteomes" id="UP000327044">
    <property type="component" value="Unassembled WGS sequence"/>
</dbReference>
<keyword evidence="3" id="KW-1185">Reference proteome</keyword>
<dbReference type="AlphaFoldDB" id="A0A5N4B5Z3"/>
<feature type="transmembrane region" description="Helical" evidence="1">
    <location>
        <begin position="157"/>
        <end position="179"/>
    </location>
</feature>
<name>A0A5N4B5Z3_PHOPY</name>
<feature type="transmembrane region" description="Helical" evidence="1">
    <location>
        <begin position="194"/>
        <end position="214"/>
    </location>
</feature>
<evidence type="ECO:0008006" key="4">
    <source>
        <dbReference type="Google" id="ProtNLM"/>
    </source>
</evidence>
<feature type="transmembrane region" description="Helical" evidence="1">
    <location>
        <begin position="120"/>
        <end position="145"/>
    </location>
</feature>
<proteinExistence type="predicted"/>